<dbReference type="PANTHER" id="PTHR43350">
    <property type="entry name" value="NAD-DEPENDENT ALCOHOL DEHYDROGENASE"/>
    <property type="match status" value="1"/>
</dbReference>
<sequence length="330" mass="35130">MPSAASALWYVVPGHAELRSEPLAAPGDGHALVRSLFSLVSRGTERLVFTGQVPQSEWQRMRAPLQAGDFPFPVKYGYAAVGEVMEGPADIRGRHVFALHPHQDWFVAPLSWLTALPAGLPPRRAVLAANMETALNALWDGEALPGQRIVVVGAGIVGLLVAYLCARLPGADVTVADVLTQRKAHAEAFGARFCHPDALDDSADLVFHTSAHPSGLAAALLACAHEATIVEMSWYGEKQVAAALGGAFHVRRLRLISSQVGHVAPAVRARWSHGRRLAKALELLRDPALDRLLDQDIAFHDMPAACPALFAAQATGLTAVIGYSEAPKAG</sequence>
<evidence type="ECO:0000256" key="2">
    <source>
        <dbReference type="ARBA" id="ARBA00008072"/>
    </source>
</evidence>
<protein>
    <submittedName>
        <fullName evidence="7">Dehydrogenase</fullName>
    </submittedName>
</protein>
<evidence type="ECO:0000259" key="6">
    <source>
        <dbReference type="Pfam" id="PF01262"/>
    </source>
</evidence>
<keyword evidence="3" id="KW-0479">Metal-binding</keyword>
<feature type="domain" description="Alanine dehydrogenase/pyridine nucleotide transhydrogenase NAD(H)-binding" evidence="6">
    <location>
        <begin position="147"/>
        <end position="196"/>
    </location>
</feature>
<dbReference type="EMBL" id="LWDL01000016">
    <property type="protein sequence ID" value="OQW51959.1"/>
    <property type="molecule type" value="Genomic_DNA"/>
</dbReference>
<evidence type="ECO:0000256" key="5">
    <source>
        <dbReference type="ARBA" id="ARBA00023002"/>
    </source>
</evidence>
<evidence type="ECO:0000256" key="4">
    <source>
        <dbReference type="ARBA" id="ARBA00022833"/>
    </source>
</evidence>
<reference evidence="7 8" key="1">
    <citation type="journal article" date="2017" name="Water Res.">
        <title>Comammox in drinking water systems.</title>
        <authorList>
            <person name="Wang Y."/>
            <person name="Ma L."/>
            <person name="Mao Y."/>
            <person name="Jiang X."/>
            <person name="Xia Y."/>
            <person name="Yu K."/>
            <person name="Li B."/>
            <person name="Zhang T."/>
        </authorList>
    </citation>
    <scope>NUCLEOTIDE SEQUENCE [LARGE SCALE GENOMIC DNA]</scope>
    <source>
        <strain evidence="7">SG_bin8</strain>
    </source>
</reference>
<evidence type="ECO:0000313" key="7">
    <source>
        <dbReference type="EMBL" id="OQW51959.1"/>
    </source>
</evidence>
<dbReference type="RefSeq" id="WP_376800450.1">
    <property type="nucleotide sequence ID" value="NZ_DBNB01000017.1"/>
</dbReference>
<keyword evidence="4" id="KW-0862">Zinc</keyword>
<dbReference type="SUPFAM" id="SSF51735">
    <property type="entry name" value="NAD(P)-binding Rossmann-fold domains"/>
    <property type="match status" value="1"/>
</dbReference>
<dbReference type="PANTHER" id="PTHR43350:SF19">
    <property type="entry name" value="D-GULOSIDE 3-DEHYDROGENASE"/>
    <property type="match status" value="1"/>
</dbReference>
<dbReference type="AlphaFoldDB" id="A0A1W9HX03"/>
<gene>
    <name evidence="7" type="ORF">A4S15_08920</name>
</gene>
<dbReference type="GO" id="GO:0016491">
    <property type="term" value="F:oxidoreductase activity"/>
    <property type="evidence" value="ECO:0007669"/>
    <property type="project" value="UniProtKB-KW"/>
</dbReference>
<accession>A0A1W9HX03</accession>
<proteinExistence type="inferred from homology"/>
<evidence type="ECO:0000256" key="1">
    <source>
        <dbReference type="ARBA" id="ARBA00001947"/>
    </source>
</evidence>
<dbReference type="Gene3D" id="3.90.180.10">
    <property type="entry name" value="Medium-chain alcohol dehydrogenases, catalytic domain"/>
    <property type="match status" value="1"/>
</dbReference>
<dbReference type="InterPro" id="IPR007698">
    <property type="entry name" value="AlaDH/PNT_NAD(H)-bd"/>
</dbReference>
<dbReference type="STRING" id="1827387.A4S15_08920"/>
<dbReference type="Pfam" id="PF01262">
    <property type="entry name" value="AlaDh_PNT_C"/>
    <property type="match status" value="1"/>
</dbReference>
<evidence type="ECO:0000256" key="3">
    <source>
        <dbReference type="ARBA" id="ARBA00022723"/>
    </source>
</evidence>
<name>A0A1W9HX03_9HYPH</name>
<comment type="caution">
    <text evidence="7">The sequence shown here is derived from an EMBL/GenBank/DDBJ whole genome shotgun (WGS) entry which is preliminary data.</text>
</comment>
<comment type="cofactor">
    <cofactor evidence="1">
        <name>Zn(2+)</name>
        <dbReference type="ChEBI" id="CHEBI:29105"/>
    </cofactor>
</comment>
<dbReference type="Gene3D" id="3.40.50.720">
    <property type="entry name" value="NAD(P)-binding Rossmann-like Domain"/>
    <property type="match status" value="1"/>
</dbReference>
<dbReference type="Proteomes" id="UP000192872">
    <property type="component" value="Unassembled WGS sequence"/>
</dbReference>
<comment type="similarity">
    <text evidence="2">Belongs to the zinc-containing alcohol dehydrogenase family.</text>
</comment>
<dbReference type="InterPro" id="IPR011032">
    <property type="entry name" value="GroES-like_sf"/>
</dbReference>
<organism evidence="7 8">
    <name type="scientific">Candidatus Raskinella chloraquaticus</name>
    <dbReference type="NCBI Taxonomy" id="1951219"/>
    <lineage>
        <taxon>Bacteria</taxon>
        <taxon>Pseudomonadati</taxon>
        <taxon>Pseudomonadota</taxon>
        <taxon>Alphaproteobacteria</taxon>
        <taxon>Hyphomicrobiales</taxon>
        <taxon>Phreatobacteraceae</taxon>
        <taxon>Candidatus Raskinella</taxon>
    </lineage>
</organism>
<keyword evidence="5" id="KW-0560">Oxidoreductase</keyword>
<dbReference type="CDD" id="cd08255">
    <property type="entry name" value="2-desacetyl-2-hydroxyethyl_bacteriochlorophyllide_like"/>
    <property type="match status" value="1"/>
</dbReference>
<evidence type="ECO:0000313" key="8">
    <source>
        <dbReference type="Proteomes" id="UP000192872"/>
    </source>
</evidence>
<dbReference type="GO" id="GO:0046872">
    <property type="term" value="F:metal ion binding"/>
    <property type="evidence" value="ECO:0007669"/>
    <property type="project" value="UniProtKB-KW"/>
</dbReference>
<dbReference type="SUPFAM" id="SSF50129">
    <property type="entry name" value="GroES-like"/>
    <property type="match status" value="1"/>
</dbReference>
<dbReference type="InterPro" id="IPR036291">
    <property type="entry name" value="NAD(P)-bd_dom_sf"/>
</dbReference>